<proteinExistence type="predicted"/>
<feature type="compositionally biased region" description="Polar residues" evidence="1">
    <location>
        <begin position="378"/>
        <end position="388"/>
    </location>
</feature>
<feature type="compositionally biased region" description="Basic and acidic residues" evidence="1">
    <location>
        <begin position="341"/>
        <end position="352"/>
    </location>
</feature>
<feature type="compositionally biased region" description="Low complexity" evidence="1">
    <location>
        <begin position="282"/>
        <end position="308"/>
    </location>
</feature>
<name>A0A813JPP4_POLGL</name>
<protein>
    <submittedName>
        <fullName evidence="2">Uncharacterized protein</fullName>
    </submittedName>
</protein>
<dbReference type="EMBL" id="CAJNNW010025992">
    <property type="protein sequence ID" value="CAE8681765.1"/>
    <property type="molecule type" value="Genomic_DNA"/>
</dbReference>
<comment type="caution">
    <text evidence="2">The sequence shown here is derived from an EMBL/GenBank/DDBJ whole genome shotgun (WGS) entry which is preliminary data.</text>
</comment>
<dbReference type="Proteomes" id="UP000626109">
    <property type="component" value="Unassembled WGS sequence"/>
</dbReference>
<evidence type="ECO:0000313" key="2">
    <source>
        <dbReference type="EMBL" id="CAE8681765.1"/>
    </source>
</evidence>
<dbReference type="AlphaFoldDB" id="A0A813JPP4"/>
<sequence length="431" mass="44321">VNGTQRDLERAKRLVVEVSGSSRPWAAVRRAEMQILRRLGFRACTPTARELLDRVLSDTVKQEQPTPAARGSLRDLSVWDSESRTRCSDLSRFLLELGLVHDPEAVYGSGRPPLAAALAALLLTLQSLGAPKQFAEALAEPLRLVDATGTAVAELAEAMRLRWITEERRSSSGASSGSAVMEKWVRRVVSFGASPPSPAELRQLVAFAFNSGSLVLSSEGQKASMPSKGLACSPPVAAAARRASIGGHVPGTNEVLAALPTPARRASVGGALVSTEAAGRQAPPADTTSASATAAASGPGGAPRPAGPEAKEQLPTPRPNAAATGLSRNGLSSLALVQTKSEPKDPKEKEQHSQAANKYPPQQRWPEASQLSRAAATENLSTWPQTTLAEAPPSPLSKGGGGGGGATARHGGGAAVPTGQVGATGAGPTAA</sequence>
<feature type="compositionally biased region" description="Gly residues" evidence="1">
    <location>
        <begin position="398"/>
        <end position="414"/>
    </location>
</feature>
<evidence type="ECO:0000256" key="1">
    <source>
        <dbReference type="SAM" id="MobiDB-lite"/>
    </source>
</evidence>
<accession>A0A813JPP4</accession>
<reference evidence="2" key="1">
    <citation type="submission" date="2021-02" db="EMBL/GenBank/DDBJ databases">
        <authorList>
            <person name="Dougan E. K."/>
            <person name="Rhodes N."/>
            <person name="Thang M."/>
            <person name="Chan C."/>
        </authorList>
    </citation>
    <scope>NUCLEOTIDE SEQUENCE</scope>
</reference>
<feature type="region of interest" description="Disordered" evidence="1">
    <location>
        <begin position="275"/>
        <end position="431"/>
    </location>
</feature>
<evidence type="ECO:0000313" key="3">
    <source>
        <dbReference type="Proteomes" id="UP000626109"/>
    </source>
</evidence>
<feature type="non-terminal residue" evidence="2">
    <location>
        <position position="431"/>
    </location>
</feature>
<gene>
    <name evidence="2" type="ORF">PGLA2088_LOCUS22592</name>
</gene>
<feature type="compositionally biased region" description="Polar residues" evidence="1">
    <location>
        <begin position="326"/>
        <end position="340"/>
    </location>
</feature>
<feature type="non-terminal residue" evidence="2">
    <location>
        <position position="1"/>
    </location>
</feature>
<organism evidence="2 3">
    <name type="scientific">Polarella glacialis</name>
    <name type="common">Dinoflagellate</name>
    <dbReference type="NCBI Taxonomy" id="89957"/>
    <lineage>
        <taxon>Eukaryota</taxon>
        <taxon>Sar</taxon>
        <taxon>Alveolata</taxon>
        <taxon>Dinophyceae</taxon>
        <taxon>Suessiales</taxon>
        <taxon>Suessiaceae</taxon>
        <taxon>Polarella</taxon>
    </lineage>
</organism>